<feature type="non-terminal residue" evidence="2">
    <location>
        <position position="110"/>
    </location>
</feature>
<organism evidence="2 3">
    <name type="scientific">Salinarimonas soli</name>
    <dbReference type="NCBI Taxonomy" id="1638099"/>
    <lineage>
        <taxon>Bacteria</taxon>
        <taxon>Pseudomonadati</taxon>
        <taxon>Pseudomonadota</taxon>
        <taxon>Alphaproteobacteria</taxon>
        <taxon>Hyphomicrobiales</taxon>
        <taxon>Salinarimonadaceae</taxon>
        <taxon>Salinarimonas</taxon>
    </lineage>
</organism>
<proteinExistence type="predicted"/>
<gene>
    <name evidence="2" type="ORF">F0L46_25035</name>
</gene>
<dbReference type="InterPro" id="IPR028994">
    <property type="entry name" value="Integrin_alpha_N"/>
</dbReference>
<sequence length="110" mass="11167">HSAAPGWAVIGTGDVTGDGVDDILLRRTSDGAVATWIMSDGQFQAGQYLQANSSGTLAAVLDLNGDHRAELIWADPGSSGLTTWQVSQAGAMSVSTSAHMTALSAPVVAV</sequence>
<evidence type="ECO:0000256" key="1">
    <source>
        <dbReference type="ARBA" id="ARBA00022729"/>
    </source>
</evidence>
<dbReference type="OrthoDB" id="6057489at2"/>
<feature type="non-terminal residue" evidence="2">
    <location>
        <position position="1"/>
    </location>
</feature>
<dbReference type="Proteomes" id="UP000323142">
    <property type="component" value="Unassembled WGS sequence"/>
</dbReference>
<dbReference type="AlphaFoldDB" id="A0A5B2V0A1"/>
<dbReference type="Gene3D" id="2.130.10.130">
    <property type="entry name" value="Integrin alpha, N-terminal"/>
    <property type="match status" value="1"/>
</dbReference>
<keyword evidence="3" id="KW-1185">Reference proteome</keyword>
<dbReference type="InterPro" id="IPR013517">
    <property type="entry name" value="FG-GAP"/>
</dbReference>
<keyword evidence="1" id="KW-0732">Signal</keyword>
<comment type="caution">
    <text evidence="2">The sequence shown here is derived from an EMBL/GenBank/DDBJ whole genome shotgun (WGS) entry which is preliminary data.</text>
</comment>
<protein>
    <submittedName>
        <fullName evidence="2">VCBS repeat-containing protein</fullName>
    </submittedName>
</protein>
<accession>A0A5B2V0A1</accession>
<reference evidence="2 3" key="1">
    <citation type="submission" date="2019-09" db="EMBL/GenBank/DDBJ databases">
        <title>Salinarimonas rosea gen. nov., sp. nov., a new member of the a-2 subgroup of the Proteobacteria.</title>
        <authorList>
            <person name="Liu J."/>
        </authorList>
    </citation>
    <scope>NUCLEOTIDE SEQUENCE [LARGE SCALE GENOMIC DNA]</scope>
    <source>
        <strain evidence="2 3">BN140002</strain>
    </source>
</reference>
<evidence type="ECO:0000313" key="2">
    <source>
        <dbReference type="EMBL" id="KAA2232158.1"/>
    </source>
</evidence>
<dbReference type="Pfam" id="PF13517">
    <property type="entry name" value="FG-GAP_3"/>
    <property type="match status" value="1"/>
</dbReference>
<dbReference type="EMBL" id="VUOA01000064">
    <property type="protein sequence ID" value="KAA2232158.1"/>
    <property type="molecule type" value="Genomic_DNA"/>
</dbReference>
<evidence type="ECO:0000313" key="3">
    <source>
        <dbReference type="Proteomes" id="UP000323142"/>
    </source>
</evidence>
<dbReference type="SUPFAM" id="SSF69318">
    <property type="entry name" value="Integrin alpha N-terminal domain"/>
    <property type="match status" value="1"/>
</dbReference>
<name>A0A5B2V0A1_9HYPH</name>
<reference evidence="2 3" key="2">
    <citation type="submission" date="2019-09" db="EMBL/GenBank/DDBJ databases">
        <authorList>
            <person name="Jin C."/>
        </authorList>
    </citation>
    <scope>NUCLEOTIDE SEQUENCE [LARGE SCALE GENOMIC DNA]</scope>
    <source>
        <strain evidence="2 3">BN140002</strain>
    </source>
</reference>